<dbReference type="Proteomes" id="UP000032874">
    <property type="component" value="Unassembled WGS sequence"/>
</dbReference>
<reference evidence="4 5" key="1">
    <citation type="submission" date="2014-08" db="EMBL/GenBank/DDBJ databases">
        <title>Genome sequences of NCPPB Pectobacterium isolates.</title>
        <authorList>
            <person name="Glover R.H."/>
            <person name="Sapp M."/>
            <person name="Elphinstone J."/>
        </authorList>
    </citation>
    <scope>NUCLEOTIDE SEQUENCE [LARGE SCALE GENOMIC DNA]</scope>
    <source>
        <strain evidence="3 4">NCPPB 2793</strain>
        <strain evidence="2 5">NCPPB 2795</strain>
    </source>
</reference>
<dbReference type="STRING" id="55207.KP22_05250"/>
<dbReference type="InterPro" id="IPR002937">
    <property type="entry name" value="Amino_oxidase"/>
</dbReference>
<dbReference type="AlphaFoldDB" id="A0A093VNM7"/>
<dbReference type="GO" id="GO:0016491">
    <property type="term" value="F:oxidoreductase activity"/>
    <property type="evidence" value="ECO:0007669"/>
    <property type="project" value="InterPro"/>
</dbReference>
<comment type="caution">
    <text evidence="2">The sequence shown here is derived from an EMBL/GenBank/DDBJ whole genome shotgun (WGS) entry which is preliminary data.</text>
</comment>
<evidence type="ECO:0000313" key="2">
    <source>
        <dbReference type="EMBL" id="KFX07498.1"/>
    </source>
</evidence>
<evidence type="ECO:0000313" key="5">
    <source>
        <dbReference type="Proteomes" id="UP000032874"/>
    </source>
</evidence>
<proteinExistence type="predicted"/>
<dbReference type="Proteomes" id="UP000032869">
    <property type="component" value="Unassembled WGS sequence"/>
</dbReference>
<protein>
    <submittedName>
        <fullName evidence="2">FAD-dependent oxidoreductase</fullName>
    </submittedName>
</protein>
<dbReference type="Pfam" id="PF01593">
    <property type="entry name" value="Amino_oxidase"/>
    <property type="match status" value="1"/>
</dbReference>
<dbReference type="PANTHER" id="PTHR42923">
    <property type="entry name" value="PROTOPORPHYRINOGEN OXIDASE"/>
    <property type="match status" value="1"/>
</dbReference>
<dbReference type="InterPro" id="IPR050464">
    <property type="entry name" value="Zeta_carotene_desat/Oxidored"/>
</dbReference>
<dbReference type="InterPro" id="IPR036188">
    <property type="entry name" value="FAD/NAD-bd_sf"/>
</dbReference>
<gene>
    <name evidence="3" type="ORF">JV35_03285</name>
    <name evidence="2" type="ORF">KP22_05250</name>
</gene>
<evidence type="ECO:0000259" key="1">
    <source>
        <dbReference type="Pfam" id="PF01593"/>
    </source>
</evidence>
<dbReference type="Gene3D" id="3.50.50.60">
    <property type="entry name" value="FAD/NAD(P)-binding domain"/>
    <property type="match status" value="1"/>
</dbReference>
<dbReference type="PANTHER" id="PTHR42923:SF17">
    <property type="entry name" value="AMINE OXIDASE DOMAIN-CONTAINING PROTEIN"/>
    <property type="match status" value="1"/>
</dbReference>
<dbReference type="RefSeq" id="WP_039299788.1">
    <property type="nucleotide sequence ID" value="NZ_JQHL01000001.1"/>
</dbReference>
<dbReference type="EMBL" id="JQHL01000001">
    <property type="protein sequence ID" value="KFX22198.1"/>
    <property type="molecule type" value="Genomic_DNA"/>
</dbReference>
<accession>A0A093VNM7</accession>
<name>A0A093VNM7_9GAMM</name>
<evidence type="ECO:0000313" key="3">
    <source>
        <dbReference type="EMBL" id="KFX22198.1"/>
    </source>
</evidence>
<dbReference type="eggNOG" id="COG2907">
    <property type="taxonomic scope" value="Bacteria"/>
</dbReference>
<evidence type="ECO:0000313" key="4">
    <source>
        <dbReference type="Proteomes" id="UP000032869"/>
    </source>
</evidence>
<feature type="domain" description="Amine oxidase" evidence="1">
    <location>
        <begin position="10"/>
        <end position="303"/>
    </location>
</feature>
<dbReference type="SUPFAM" id="SSF51905">
    <property type="entry name" value="FAD/NAD(P)-binding domain"/>
    <property type="match status" value="1"/>
</dbReference>
<sequence>MKIAIIGSGISGLTCALRLSDRFQVSVFEANDYLGGHTATVDVVQDGTPYAIDTGFIVYNERTYPNFIALLDELGLTGQPTEMSFSVSNPVSGLEYNGHTLNTLFAQRSNLFRPTFYRFVAEIVRFNRVCKRYLSDDNYQGLTLSHLLQQEKFSPFFAQHYLLPMGAAIWSSSLEDMRLFPLSLFLTFFNHHGLLDLVNRPQWMVVPGGSREYVRRIAERVRDRATIHRQTPVSQVVRDDAGVTVHITEQAHRFDQVIFACHSDQALALLETRTPDEQHILGGIRYQPNHVILHTDTRLLPHNRRAWASWNYRLPVDQALSRSRASVTYNMNILQGIRSSTTFCVSLNPQQDIDPSKILHRAVYHHPVFTQQTTEYQQQRERINGHNRSWFCGAYWYNGFHEDGVKSALDVVGHIEQGVRHE</sequence>
<dbReference type="EMBL" id="JQHM01000001">
    <property type="protein sequence ID" value="KFX07498.1"/>
    <property type="molecule type" value="Genomic_DNA"/>
</dbReference>
<keyword evidence="4" id="KW-1185">Reference proteome</keyword>
<organism evidence="2 5">
    <name type="scientific">Pectobacterium betavasculorum</name>
    <dbReference type="NCBI Taxonomy" id="55207"/>
    <lineage>
        <taxon>Bacteria</taxon>
        <taxon>Pseudomonadati</taxon>
        <taxon>Pseudomonadota</taxon>
        <taxon>Gammaproteobacteria</taxon>
        <taxon>Enterobacterales</taxon>
        <taxon>Pectobacteriaceae</taxon>
        <taxon>Pectobacterium</taxon>
    </lineage>
</organism>
<dbReference type="OrthoDB" id="20837at2"/>